<evidence type="ECO:0000313" key="3">
    <source>
        <dbReference type="EMBL" id="NIA68721.1"/>
    </source>
</evidence>
<proteinExistence type="predicted"/>
<keyword evidence="4" id="KW-1185">Reference proteome</keyword>
<comment type="caution">
    <text evidence="3">The sequence shown here is derived from an EMBL/GenBank/DDBJ whole genome shotgun (WGS) entry which is preliminary data.</text>
</comment>
<dbReference type="GO" id="GO:0042781">
    <property type="term" value="F:3'-tRNA processing endoribonuclease activity"/>
    <property type="evidence" value="ECO:0007669"/>
    <property type="project" value="TreeGrafter"/>
</dbReference>
<dbReference type="Gene3D" id="3.60.15.10">
    <property type="entry name" value="Ribonuclease Z/Hydroxyacylglutathione hydrolase-like"/>
    <property type="match status" value="1"/>
</dbReference>
<dbReference type="CDD" id="cd07719">
    <property type="entry name" value="arylsulfatase_AtsA-like_MBL-fold"/>
    <property type="match status" value="1"/>
</dbReference>
<reference evidence="3" key="1">
    <citation type="submission" date="2020-03" db="EMBL/GenBank/DDBJ databases">
        <title>Genome of Pelagibius litoralis DSM 21314T.</title>
        <authorList>
            <person name="Wang G."/>
        </authorList>
    </citation>
    <scope>NUCLEOTIDE SEQUENCE</scope>
    <source>
        <strain evidence="3">DSM 21314</strain>
    </source>
</reference>
<dbReference type="Pfam" id="PF12706">
    <property type="entry name" value="Lactamase_B_2"/>
    <property type="match status" value="1"/>
</dbReference>
<gene>
    <name evidence="3" type="ORF">HBA54_08975</name>
</gene>
<evidence type="ECO:0000256" key="1">
    <source>
        <dbReference type="ARBA" id="ARBA00022801"/>
    </source>
</evidence>
<sequence>MEFVFLGTGCPVVSTERYGPAQLILSDGTAVLVDCGSGVTQRLLAAGTPGRDLDALLLTHLHSDHLVDLYQLIVSSWHQGRDRPLPIYGPPGTKRYVEGLMTLWEPELSQRIAHEKRPSTAALKVAVTEIAADEVLSLGGLRVTVVPVDHQPVRHAFGFVFEGGGKKLAISGDTRRCPALIEAAAGADLLVHEVFVHREMPVVPGVRSAETVANVAGYHTLSSEVGKIAAEAGAACLALTHFVPPACDRQALLDEVAADFAGPVVLGEDLMRIDLMRACVNHGNAVVSLGGGVKRSH</sequence>
<dbReference type="PANTHER" id="PTHR46018:SF2">
    <property type="entry name" value="ZINC PHOSPHODIESTERASE ELAC PROTEIN 1"/>
    <property type="match status" value="1"/>
</dbReference>
<evidence type="ECO:0000259" key="2">
    <source>
        <dbReference type="SMART" id="SM00849"/>
    </source>
</evidence>
<dbReference type="InterPro" id="IPR036866">
    <property type="entry name" value="RibonucZ/Hydroxyglut_hydro"/>
</dbReference>
<name>A0A967EVI7_9PROT</name>
<evidence type="ECO:0000313" key="4">
    <source>
        <dbReference type="Proteomes" id="UP000761264"/>
    </source>
</evidence>
<protein>
    <submittedName>
        <fullName evidence="3">MBL fold metallo-hydrolase</fullName>
    </submittedName>
</protein>
<organism evidence="3 4">
    <name type="scientific">Pelagibius litoralis</name>
    <dbReference type="NCBI Taxonomy" id="374515"/>
    <lineage>
        <taxon>Bacteria</taxon>
        <taxon>Pseudomonadati</taxon>
        <taxon>Pseudomonadota</taxon>
        <taxon>Alphaproteobacteria</taxon>
        <taxon>Rhodospirillales</taxon>
        <taxon>Rhodovibrionaceae</taxon>
        <taxon>Pelagibius</taxon>
    </lineage>
</organism>
<dbReference type="AlphaFoldDB" id="A0A967EVI7"/>
<dbReference type="SUPFAM" id="SSF56281">
    <property type="entry name" value="Metallo-hydrolase/oxidoreductase"/>
    <property type="match status" value="1"/>
</dbReference>
<dbReference type="InterPro" id="IPR044094">
    <property type="entry name" value="AtsA-like_MBL-fold"/>
</dbReference>
<dbReference type="EMBL" id="JAAQPH010000005">
    <property type="protein sequence ID" value="NIA68721.1"/>
    <property type="molecule type" value="Genomic_DNA"/>
</dbReference>
<dbReference type="SMART" id="SM00849">
    <property type="entry name" value="Lactamase_B"/>
    <property type="match status" value="1"/>
</dbReference>
<dbReference type="Proteomes" id="UP000761264">
    <property type="component" value="Unassembled WGS sequence"/>
</dbReference>
<accession>A0A967EVI7</accession>
<dbReference type="InterPro" id="IPR001279">
    <property type="entry name" value="Metallo-B-lactamas"/>
</dbReference>
<feature type="domain" description="Metallo-beta-lactamase" evidence="2">
    <location>
        <begin position="18"/>
        <end position="206"/>
    </location>
</feature>
<dbReference type="PANTHER" id="PTHR46018">
    <property type="entry name" value="ZINC PHOSPHODIESTERASE ELAC PROTEIN 1"/>
    <property type="match status" value="1"/>
</dbReference>
<dbReference type="RefSeq" id="WP_167223581.1">
    <property type="nucleotide sequence ID" value="NZ_JAAQPH010000005.1"/>
</dbReference>
<keyword evidence="1" id="KW-0378">Hydrolase</keyword>